<accession>A0ABY3PFB6</accession>
<organism evidence="1 2">
    <name type="scientific">Staphylococcus ratti</name>
    <dbReference type="NCBI Taxonomy" id="2892440"/>
    <lineage>
        <taxon>Bacteria</taxon>
        <taxon>Bacillati</taxon>
        <taxon>Bacillota</taxon>
        <taxon>Bacilli</taxon>
        <taxon>Bacillales</taxon>
        <taxon>Staphylococcaceae</taxon>
        <taxon>Staphylococcus</taxon>
    </lineage>
</organism>
<dbReference type="RefSeq" id="WP_229293478.1">
    <property type="nucleotide sequence ID" value="NZ_CP086654.1"/>
</dbReference>
<protein>
    <submittedName>
        <fullName evidence="1">Uncharacterized protein</fullName>
    </submittedName>
</protein>
<gene>
    <name evidence="1" type="ORF">LN051_05110</name>
</gene>
<proteinExistence type="predicted"/>
<reference evidence="1 2" key="1">
    <citation type="journal article" date="2022" name="Pathogens">
        <title>Staphylococcus ratti sp. nov. Isolated from a Lab Rat.</title>
        <authorList>
            <person name="Kovarovic V."/>
            <person name="Sedlacek I."/>
            <person name="Petras P."/>
            <person name="Kralova S."/>
            <person name="Maslanova I."/>
            <person name="Svec P."/>
            <person name="Neumann-Schaal M."/>
            <person name="Botka T."/>
            <person name="Gelbicova T."/>
            <person name="Stankova E."/>
            <person name="Doskar J."/>
            <person name="Pantucek R."/>
        </authorList>
    </citation>
    <scope>NUCLEOTIDE SEQUENCE [LARGE SCALE GENOMIC DNA]</scope>
    <source>
        <strain evidence="1 2">CCM 9025</strain>
    </source>
</reference>
<name>A0ABY3PFB6_9STAP</name>
<dbReference type="Proteomes" id="UP001197626">
    <property type="component" value="Chromosome"/>
</dbReference>
<evidence type="ECO:0000313" key="1">
    <source>
        <dbReference type="EMBL" id="UEX90998.1"/>
    </source>
</evidence>
<dbReference type="EMBL" id="CP086654">
    <property type="protein sequence ID" value="UEX90998.1"/>
    <property type="molecule type" value="Genomic_DNA"/>
</dbReference>
<sequence>MTEIIPFPKRKEKLEKDIVHAFEQNQYNTVYDLFLEYEKAFELTSTLALLKCETLWELESYLELKEEANILMSQGFQPYDTLMIYYVKSLFKLKQYRSVVEVIDQVIDEVKAHQTRLVFLPLRDKANAELNKRKDFMQHQLQKFFELNTGEQTKLLLNLIDDNAYQYGETFAHYLNYEALNHRIVSLIVEYLTFARYNQTVHIEKFGLKTDVKPSALSGVSHSQFKIELVPQLIDWLEKEMPSLVSEAYIHLNTHNIALYPFDIRSVATMDQWLLAYQVYFKSLTGESSSQNDEISSIVEFIKMLNT</sequence>
<evidence type="ECO:0000313" key="2">
    <source>
        <dbReference type="Proteomes" id="UP001197626"/>
    </source>
</evidence>
<keyword evidence="2" id="KW-1185">Reference proteome</keyword>